<dbReference type="KEGG" id="nlo:107225516"/>
<evidence type="ECO:0000313" key="9">
    <source>
        <dbReference type="Proteomes" id="UP000829291"/>
    </source>
</evidence>
<evidence type="ECO:0000313" key="11">
    <source>
        <dbReference type="RefSeq" id="XP_046593403.1"/>
    </source>
</evidence>
<keyword evidence="6 8" id="KW-0472">Membrane</keyword>
<keyword evidence="10 11" id="KW-0675">Receptor</keyword>
<reference evidence="10" key="1">
    <citation type="submission" date="2025-04" db="UniProtKB">
        <authorList>
            <consortium name="RefSeq"/>
        </authorList>
    </citation>
    <scope>IDENTIFICATION</scope>
    <source>
        <tissue evidence="11 12">Thorax and Abdomen</tissue>
        <tissue evidence="10">Whole body</tissue>
    </source>
</reference>
<dbReference type="PANTHER" id="PTHR11923:SF104">
    <property type="entry name" value="FI07620P"/>
    <property type="match status" value="1"/>
</dbReference>
<evidence type="ECO:0000256" key="5">
    <source>
        <dbReference type="ARBA" id="ARBA00022989"/>
    </source>
</evidence>
<sequence length="539" mass="61134">MKANAQLQQFKKCLILFTVGITCSALAYAIYVINPIKVIVEQKLRMAPGTLVFSLWEKPPVDIYIKVYIFNITNPNEFIAGTEKLRVEEIGPYVYQEMLENHNITWNPNGTVSYRPKRLVYFVPEMSVGDPKDAILRVPNVPLLGVASALHDSSSFVTVPLSGFIELLDSQTILNITAYDYLWGYDDTLVHLASNLVPNFVNFRKFGLMDRLYDEGNNLMTMNIKKNENMTDEDGRYLSIETLNGNPGLSNWGWVQTEANKTNPLNTKCNRLRGSTEGTLFPPNLDKHAVFRVFRKAFCRTLPINFVKEVTTESGLPGYMYNFVENFLDPPDVNPDNECYCREKKKCLKMGLSDMTPCYYNVPAAMSMPHFYKADPSLLEAVDGLKPDEERHDTRIILQPTVGIPLHVNSRMQTNLVMENVQWSERIKPFNDLTIPLIWTDLFIPELPSDLILLLRLGLQIVPVVQTVVISILGVIGVTTFIFSLLKTVWIVHQQAKEDGKSEDSNDLKISLGYGQYSSIRILPAIKKITSRTDLFARG</sequence>
<feature type="transmembrane region" description="Helical" evidence="8">
    <location>
        <begin position="464"/>
        <end position="486"/>
    </location>
</feature>
<evidence type="ECO:0000256" key="6">
    <source>
        <dbReference type="ARBA" id="ARBA00023136"/>
    </source>
</evidence>
<evidence type="ECO:0000256" key="4">
    <source>
        <dbReference type="ARBA" id="ARBA00022692"/>
    </source>
</evidence>
<dbReference type="PRINTS" id="PR01609">
    <property type="entry name" value="CD36FAMILY"/>
</dbReference>
<dbReference type="GO" id="GO:0005886">
    <property type="term" value="C:plasma membrane"/>
    <property type="evidence" value="ECO:0007669"/>
    <property type="project" value="UniProtKB-SubCell"/>
</dbReference>
<gene>
    <name evidence="10 11 12" type="primary">LOC107225516</name>
</gene>
<keyword evidence="5 8" id="KW-1133">Transmembrane helix</keyword>
<keyword evidence="7" id="KW-0325">Glycoprotein</keyword>
<keyword evidence="9" id="KW-1185">Reference proteome</keyword>
<evidence type="ECO:0000256" key="8">
    <source>
        <dbReference type="SAM" id="Phobius"/>
    </source>
</evidence>
<evidence type="ECO:0000313" key="12">
    <source>
        <dbReference type="RefSeq" id="XP_046593404.1"/>
    </source>
</evidence>
<comment type="subcellular location">
    <subcellularLocation>
        <location evidence="1">Cell membrane</location>
    </subcellularLocation>
</comment>
<dbReference type="GO" id="GO:0005044">
    <property type="term" value="F:scavenger receptor activity"/>
    <property type="evidence" value="ECO:0007669"/>
    <property type="project" value="TreeGrafter"/>
</dbReference>
<dbReference type="RefSeq" id="XP_015521504.1">
    <property type="nucleotide sequence ID" value="XM_015666018.1"/>
</dbReference>
<dbReference type="FunCoup" id="A0A6J0C542">
    <property type="interactions" value="23"/>
</dbReference>
<evidence type="ECO:0000256" key="7">
    <source>
        <dbReference type="ARBA" id="ARBA00023180"/>
    </source>
</evidence>
<comment type="similarity">
    <text evidence="2">Belongs to the CD36 family.</text>
</comment>
<evidence type="ECO:0000256" key="3">
    <source>
        <dbReference type="ARBA" id="ARBA00022475"/>
    </source>
</evidence>
<dbReference type="InParanoid" id="A0A6J0C542"/>
<accession>A0A6J0C542</accession>
<evidence type="ECO:0000313" key="10">
    <source>
        <dbReference type="RefSeq" id="XP_015521504.1"/>
    </source>
</evidence>
<dbReference type="PANTHER" id="PTHR11923">
    <property type="entry name" value="SCAVENGER RECEPTOR CLASS B TYPE-1 SR-B1"/>
    <property type="match status" value="1"/>
</dbReference>
<dbReference type="GeneID" id="107225516"/>
<proteinExistence type="inferred from homology"/>
<dbReference type="GO" id="GO:0005737">
    <property type="term" value="C:cytoplasm"/>
    <property type="evidence" value="ECO:0007669"/>
    <property type="project" value="TreeGrafter"/>
</dbReference>
<protein>
    <submittedName>
        <fullName evidence="10 11">Scavenger receptor class B member 1</fullName>
    </submittedName>
</protein>
<dbReference type="InterPro" id="IPR002159">
    <property type="entry name" value="CD36_fam"/>
</dbReference>
<dbReference type="OrthoDB" id="18585at2759"/>
<name>A0A6J0C542_NEOLC</name>
<evidence type="ECO:0000256" key="2">
    <source>
        <dbReference type="ARBA" id="ARBA00010532"/>
    </source>
</evidence>
<dbReference type="RefSeq" id="XP_046593404.1">
    <property type="nucleotide sequence ID" value="XM_046737448.1"/>
</dbReference>
<dbReference type="Pfam" id="PF01130">
    <property type="entry name" value="CD36"/>
    <property type="match status" value="1"/>
</dbReference>
<dbReference type="AlphaFoldDB" id="A0A6J0C542"/>
<organism evidence="9 10">
    <name type="scientific">Neodiprion lecontei</name>
    <name type="common">Redheaded pine sawfly</name>
    <dbReference type="NCBI Taxonomy" id="441921"/>
    <lineage>
        <taxon>Eukaryota</taxon>
        <taxon>Metazoa</taxon>
        <taxon>Ecdysozoa</taxon>
        <taxon>Arthropoda</taxon>
        <taxon>Hexapoda</taxon>
        <taxon>Insecta</taxon>
        <taxon>Pterygota</taxon>
        <taxon>Neoptera</taxon>
        <taxon>Endopterygota</taxon>
        <taxon>Hymenoptera</taxon>
        <taxon>Tenthredinoidea</taxon>
        <taxon>Diprionidae</taxon>
        <taxon>Diprioninae</taxon>
        <taxon>Neodiprion</taxon>
    </lineage>
</organism>
<evidence type="ECO:0000256" key="1">
    <source>
        <dbReference type="ARBA" id="ARBA00004236"/>
    </source>
</evidence>
<keyword evidence="3" id="KW-1003">Cell membrane</keyword>
<keyword evidence="4 8" id="KW-0812">Transmembrane</keyword>
<dbReference type="RefSeq" id="XP_046593403.1">
    <property type="nucleotide sequence ID" value="XM_046737447.1"/>
</dbReference>
<dbReference type="Proteomes" id="UP000829291">
    <property type="component" value="Chromosome 4"/>
</dbReference>